<feature type="domain" description="DDE-1" evidence="1">
    <location>
        <begin position="234"/>
        <end position="367"/>
    </location>
</feature>
<keyword evidence="2" id="KW-0255">Endonuclease</keyword>
<keyword evidence="2" id="KW-0378">Hydrolase</keyword>
<dbReference type="EMBL" id="DS113209">
    <property type="protein sequence ID" value="EAY19332.1"/>
    <property type="molecule type" value="Genomic_DNA"/>
</dbReference>
<dbReference type="STRING" id="5722.A2DJW8"/>
<sequence length="514" mass="59045">MQPRTRIPEFAELENYKNLGLLTQMQLDLLYRRVNGESYQQIRNVYSISKTTVARAIMRTATCRSWTKGQSGGGMTLLSLPDEMQFKKLVQEMADDLNCITTSMAIAVCTELQNRRLKFAARVLIAARCPHLLAKLDDYCPSPSHGWLNHIATRLSIRIVSSQTIDMLRPSTCDANHIRQFFLSKHRYFARRKKFIANMDETMLYSKRRYKVLTAGRNRPVRAEKSQLPHLTGVCTIFADGTTMKPMVILPQKKTLDAELEDLDAFFVRSESGWMNKYLFMVYCIMFICKVQEKRSQMNVFDAQVPFLLIVDGHPSRLSFLAVRLLSAFNIELLVLPGHTSHILQPLDVGIFSLLKAQFKKLFDMATIRYDQQGHMVINYVWNARELRYIMVRSFLDACSVSCTATNIENAFKATGIYPLDMNKPLASRYIVANGVPPARPNFVNDKVLTDPNVMMQVFQMEYGRPMQQQDWYFNLFVVMQSVLAWNGAYGQVLSRELHLLYPTAGGFQKIQLK</sequence>
<keyword evidence="3" id="KW-1185">Reference proteome</keyword>
<dbReference type="GO" id="GO:0005634">
    <property type="term" value="C:nucleus"/>
    <property type="evidence" value="ECO:0000318"/>
    <property type="project" value="GO_Central"/>
</dbReference>
<dbReference type="InterPro" id="IPR004875">
    <property type="entry name" value="DDE_SF_endonuclease_dom"/>
</dbReference>
<dbReference type="Pfam" id="PF03184">
    <property type="entry name" value="DDE_1"/>
    <property type="match status" value="1"/>
</dbReference>
<evidence type="ECO:0000313" key="2">
    <source>
        <dbReference type="EMBL" id="EAY19332.1"/>
    </source>
</evidence>
<gene>
    <name evidence="2" type="ORF">TVAG_452460</name>
</gene>
<dbReference type="VEuPathDB" id="TrichDB:TVAGG3_0290490"/>
<dbReference type="AlphaFoldDB" id="A2DJW8"/>
<dbReference type="InterPro" id="IPR050863">
    <property type="entry name" value="CenT-Element_Derived"/>
</dbReference>
<dbReference type="Proteomes" id="UP000001542">
    <property type="component" value="Unassembled WGS sequence"/>
</dbReference>
<dbReference type="KEGG" id="tva:5464857"/>
<dbReference type="GO" id="GO:0004519">
    <property type="term" value="F:endonuclease activity"/>
    <property type="evidence" value="ECO:0007669"/>
    <property type="project" value="UniProtKB-KW"/>
</dbReference>
<accession>A2DJW8</accession>
<dbReference type="eggNOG" id="ENOG502SFIK">
    <property type="taxonomic scope" value="Eukaryota"/>
</dbReference>
<name>A2DJW8_TRIV3</name>
<keyword evidence="2" id="KW-0540">Nuclease</keyword>
<dbReference type="InParanoid" id="A2DJW8"/>
<dbReference type="OrthoDB" id="6115549at2759"/>
<dbReference type="RefSeq" id="XP_001580318.1">
    <property type="nucleotide sequence ID" value="XM_001580268.1"/>
</dbReference>
<reference evidence="2" key="2">
    <citation type="journal article" date="2007" name="Science">
        <title>Draft genome sequence of the sexually transmitted pathogen Trichomonas vaginalis.</title>
        <authorList>
            <person name="Carlton J.M."/>
            <person name="Hirt R.P."/>
            <person name="Silva J.C."/>
            <person name="Delcher A.L."/>
            <person name="Schatz M."/>
            <person name="Zhao Q."/>
            <person name="Wortman J.R."/>
            <person name="Bidwell S.L."/>
            <person name="Alsmark U.C.M."/>
            <person name="Besteiro S."/>
            <person name="Sicheritz-Ponten T."/>
            <person name="Noel C.J."/>
            <person name="Dacks J.B."/>
            <person name="Foster P.G."/>
            <person name="Simillion C."/>
            <person name="Van de Peer Y."/>
            <person name="Miranda-Saavedra D."/>
            <person name="Barton G.J."/>
            <person name="Westrop G.D."/>
            <person name="Mueller S."/>
            <person name="Dessi D."/>
            <person name="Fiori P.L."/>
            <person name="Ren Q."/>
            <person name="Paulsen I."/>
            <person name="Zhang H."/>
            <person name="Bastida-Corcuera F.D."/>
            <person name="Simoes-Barbosa A."/>
            <person name="Brown M.T."/>
            <person name="Hayes R.D."/>
            <person name="Mukherjee M."/>
            <person name="Okumura C.Y."/>
            <person name="Schneider R."/>
            <person name="Smith A.J."/>
            <person name="Vanacova S."/>
            <person name="Villalvazo M."/>
            <person name="Haas B.J."/>
            <person name="Pertea M."/>
            <person name="Feldblyum T.V."/>
            <person name="Utterback T.R."/>
            <person name="Shu C.L."/>
            <person name="Osoegawa K."/>
            <person name="de Jong P.J."/>
            <person name="Hrdy I."/>
            <person name="Horvathova L."/>
            <person name="Zubacova Z."/>
            <person name="Dolezal P."/>
            <person name="Malik S.B."/>
            <person name="Logsdon J.M. Jr."/>
            <person name="Henze K."/>
            <person name="Gupta A."/>
            <person name="Wang C.C."/>
            <person name="Dunne R.L."/>
            <person name="Upcroft J.A."/>
            <person name="Upcroft P."/>
            <person name="White O."/>
            <person name="Salzberg S.L."/>
            <person name="Tang P."/>
            <person name="Chiu C.-H."/>
            <person name="Lee Y.-S."/>
            <person name="Embley T.M."/>
            <person name="Coombs G.H."/>
            <person name="Mottram J.C."/>
            <person name="Tachezy J."/>
            <person name="Fraser-Liggett C.M."/>
            <person name="Johnson P.J."/>
        </authorList>
    </citation>
    <scope>NUCLEOTIDE SEQUENCE [LARGE SCALE GENOMIC DNA]</scope>
    <source>
        <strain evidence="2">G3</strain>
    </source>
</reference>
<evidence type="ECO:0000313" key="3">
    <source>
        <dbReference type="Proteomes" id="UP000001542"/>
    </source>
</evidence>
<dbReference type="GO" id="GO:0003677">
    <property type="term" value="F:DNA binding"/>
    <property type="evidence" value="ECO:0000318"/>
    <property type="project" value="GO_Central"/>
</dbReference>
<dbReference type="VEuPathDB" id="TrichDB:TVAG_TEG_DS113209_1_1"/>
<organism evidence="2 3">
    <name type="scientific">Trichomonas vaginalis (strain ATCC PRA-98 / G3)</name>
    <dbReference type="NCBI Taxonomy" id="412133"/>
    <lineage>
        <taxon>Eukaryota</taxon>
        <taxon>Metamonada</taxon>
        <taxon>Parabasalia</taxon>
        <taxon>Trichomonadida</taxon>
        <taxon>Trichomonadidae</taxon>
        <taxon>Trichomonas</taxon>
    </lineage>
</organism>
<dbReference type="PANTHER" id="PTHR19303">
    <property type="entry name" value="TRANSPOSON"/>
    <property type="match status" value="1"/>
</dbReference>
<protein>
    <submittedName>
        <fullName evidence="2">DDE superfamily endonuclease containing protein</fullName>
    </submittedName>
</protein>
<evidence type="ECO:0000259" key="1">
    <source>
        <dbReference type="Pfam" id="PF03184"/>
    </source>
</evidence>
<reference evidence="2" key="1">
    <citation type="submission" date="2006-10" db="EMBL/GenBank/DDBJ databases">
        <authorList>
            <person name="Amadeo P."/>
            <person name="Zhao Q."/>
            <person name="Wortman J."/>
            <person name="Fraser-Liggett C."/>
            <person name="Carlton J."/>
        </authorList>
    </citation>
    <scope>NUCLEOTIDE SEQUENCE</scope>
    <source>
        <strain evidence="2">G3</strain>
    </source>
</reference>
<dbReference type="PANTHER" id="PTHR19303:SF57">
    <property type="entry name" value="HTH CENPB-TYPE DOMAIN-CONTAINING PROTEIN"/>
    <property type="match status" value="1"/>
</dbReference>
<proteinExistence type="predicted"/>